<sequence length="335" mass="39407">MKSPITGKEMLLKFELRKLEFRKESFTVAYHFYLCEESEEQFTTTELDELNMIQLYNQYREKHNLPFPNEIKEIREKYGLPATKMSEILGFGINSYRNYEGGEVPSLANARLIQLASDPAKFRDLVDLSETIESDYRTKLLEKIDLLVEDQEENLFSFEFQDYLLGEHISDQFSGYKKPSLDKLTEMVIYFSQKLEPWKTQLNKLLFYADFLTFKKTCFSMSGARYRAINMGPVPNNYNSIFEYMANKNFIDIWITEFPSGAVGEQFKTNKNRKFNSKVFSEIELEVLNTVATKFQSMGTSDIIEISHKEKAWKANEKERKIISYKDYGFELKEL</sequence>
<evidence type="ECO:0000259" key="1">
    <source>
        <dbReference type="PROSITE" id="PS50943"/>
    </source>
</evidence>
<dbReference type="CDD" id="cd00093">
    <property type="entry name" value="HTH_XRE"/>
    <property type="match status" value="1"/>
</dbReference>
<dbReference type="AlphaFoldDB" id="A0A974WFF2"/>
<dbReference type="InterPro" id="IPR010982">
    <property type="entry name" value="Lambda_DNA-bd_dom_sf"/>
</dbReference>
<keyword evidence="3" id="KW-1185">Reference proteome</keyword>
<reference evidence="2" key="1">
    <citation type="submission" date="2021-02" db="EMBL/GenBank/DDBJ databases">
        <title>Fulvivirga sp. S481 isolated from sea water.</title>
        <authorList>
            <person name="Bae S.S."/>
            <person name="Baek K."/>
        </authorList>
    </citation>
    <scope>NUCLEOTIDE SEQUENCE</scope>
    <source>
        <strain evidence="2">S481</strain>
    </source>
</reference>
<dbReference type="InterPro" id="IPR025272">
    <property type="entry name" value="SocA_Panacea"/>
</dbReference>
<accession>A0A974WFF2</accession>
<dbReference type="InterPro" id="IPR001387">
    <property type="entry name" value="Cro/C1-type_HTH"/>
</dbReference>
<feature type="domain" description="HTH cro/C1-type" evidence="1">
    <location>
        <begin position="71"/>
        <end position="113"/>
    </location>
</feature>
<dbReference type="PROSITE" id="PS50943">
    <property type="entry name" value="HTH_CROC1"/>
    <property type="match status" value="1"/>
</dbReference>
<proteinExistence type="predicted"/>
<dbReference type="InterPro" id="IPR022452">
    <property type="entry name" value="MqsA"/>
</dbReference>
<dbReference type="GO" id="GO:0003677">
    <property type="term" value="F:DNA binding"/>
    <property type="evidence" value="ECO:0007669"/>
    <property type="project" value="InterPro"/>
</dbReference>
<dbReference type="Proteomes" id="UP000662783">
    <property type="component" value="Chromosome"/>
</dbReference>
<name>A0A974WFF2_9BACT</name>
<gene>
    <name evidence="2" type="ORF">JR347_12950</name>
</gene>
<evidence type="ECO:0000313" key="2">
    <source>
        <dbReference type="EMBL" id="QSE96503.1"/>
    </source>
</evidence>
<dbReference type="RefSeq" id="WP_205721019.1">
    <property type="nucleotide sequence ID" value="NZ_CP070608.1"/>
</dbReference>
<dbReference type="KEGG" id="fuv:JR347_12950"/>
<dbReference type="NCBIfam" id="TIGR03830">
    <property type="entry name" value="CxxCG_CxxCG_HTH"/>
    <property type="match status" value="1"/>
</dbReference>
<dbReference type="EMBL" id="CP070608">
    <property type="protein sequence ID" value="QSE96503.1"/>
    <property type="molecule type" value="Genomic_DNA"/>
</dbReference>
<evidence type="ECO:0000313" key="3">
    <source>
        <dbReference type="Proteomes" id="UP000662783"/>
    </source>
</evidence>
<dbReference type="Pfam" id="PF13274">
    <property type="entry name" value="SocA_Panacea"/>
    <property type="match status" value="1"/>
</dbReference>
<organism evidence="2 3">
    <name type="scientific">Fulvivirga lutea</name>
    <dbReference type="NCBI Taxonomy" id="2810512"/>
    <lineage>
        <taxon>Bacteria</taxon>
        <taxon>Pseudomonadati</taxon>
        <taxon>Bacteroidota</taxon>
        <taxon>Cytophagia</taxon>
        <taxon>Cytophagales</taxon>
        <taxon>Fulvivirgaceae</taxon>
        <taxon>Fulvivirga</taxon>
    </lineage>
</organism>
<protein>
    <submittedName>
        <fullName evidence="2">DUF4065 domain-containing protein</fullName>
    </submittedName>
</protein>
<dbReference type="Gene3D" id="1.10.260.40">
    <property type="entry name" value="lambda repressor-like DNA-binding domains"/>
    <property type="match status" value="1"/>
</dbReference>